<dbReference type="InterPro" id="IPR047108">
    <property type="entry name" value="Plk4-like_POLO_box_2_sf"/>
</dbReference>
<keyword evidence="5 9" id="KW-0547">Nucleotide-binding</keyword>
<dbReference type="InterPro" id="IPR000719">
    <property type="entry name" value="Prot_kinase_dom"/>
</dbReference>
<dbReference type="Gene3D" id="3.30.1120.120">
    <property type="match status" value="1"/>
</dbReference>
<keyword evidence="7 9" id="KW-0067">ATP-binding</keyword>
<name>A0AA88GHX7_NAELO</name>
<evidence type="ECO:0000256" key="1">
    <source>
        <dbReference type="ARBA" id="ARBA00004496"/>
    </source>
</evidence>
<dbReference type="GO" id="GO:0005524">
    <property type="term" value="F:ATP binding"/>
    <property type="evidence" value="ECO:0007669"/>
    <property type="project" value="UniProtKB-UniRule"/>
</dbReference>
<comment type="subcellular location">
    <subcellularLocation>
        <location evidence="1">Cytoplasm</location>
    </subcellularLocation>
</comment>
<dbReference type="PROSITE" id="PS00107">
    <property type="entry name" value="PROTEIN_KINASE_ATP"/>
    <property type="match status" value="1"/>
</dbReference>
<organism evidence="15 16">
    <name type="scientific">Naegleria lovaniensis</name>
    <name type="common">Amoeba</name>
    <dbReference type="NCBI Taxonomy" id="51637"/>
    <lineage>
        <taxon>Eukaryota</taxon>
        <taxon>Discoba</taxon>
        <taxon>Heterolobosea</taxon>
        <taxon>Tetramitia</taxon>
        <taxon>Eutetramitia</taxon>
        <taxon>Vahlkampfiidae</taxon>
        <taxon>Naegleria</taxon>
    </lineage>
</organism>
<feature type="binding site" evidence="9">
    <location>
        <position position="201"/>
    </location>
    <ligand>
        <name>ATP</name>
        <dbReference type="ChEBI" id="CHEBI:30616"/>
    </ligand>
</feature>
<dbReference type="InterPro" id="IPR011009">
    <property type="entry name" value="Kinase-like_dom_sf"/>
</dbReference>
<accession>A0AA88GHX7</accession>
<feature type="compositionally biased region" description="Low complexity" evidence="12">
    <location>
        <begin position="23"/>
        <end position="34"/>
    </location>
</feature>
<evidence type="ECO:0000256" key="2">
    <source>
        <dbReference type="ARBA" id="ARBA00022490"/>
    </source>
</evidence>
<dbReference type="FunFam" id="3.30.200.20:FF:000042">
    <property type="entry name" value="Aurora kinase A"/>
    <property type="match status" value="1"/>
</dbReference>
<dbReference type="InterPro" id="IPR046437">
    <property type="entry name" value="Ser_Thr-PK_POLO_box_1_sf"/>
</dbReference>
<feature type="binding site" evidence="11">
    <location>
        <position position="89"/>
    </location>
    <ligand>
        <name>ATP</name>
        <dbReference type="ChEBI" id="CHEBI:30616"/>
    </ligand>
</feature>
<dbReference type="EMBL" id="PYSW02000027">
    <property type="protein sequence ID" value="KAG2381286.1"/>
    <property type="molecule type" value="Genomic_DNA"/>
</dbReference>
<evidence type="ECO:0000256" key="10">
    <source>
        <dbReference type="PIRSR" id="PIRSR630616-3"/>
    </source>
</evidence>
<evidence type="ECO:0000256" key="8">
    <source>
        <dbReference type="PIRSR" id="PIRSR630616-1"/>
    </source>
</evidence>
<evidence type="ECO:0000256" key="9">
    <source>
        <dbReference type="PIRSR" id="PIRSR630616-2"/>
    </source>
</evidence>
<keyword evidence="3" id="KW-0723">Serine/threonine-protein kinase</keyword>
<evidence type="ECO:0000259" key="13">
    <source>
        <dbReference type="PROSITE" id="PS50011"/>
    </source>
</evidence>
<dbReference type="GO" id="GO:0005737">
    <property type="term" value="C:cytoplasm"/>
    <property type="evidence" value="ECO:0007669"/>
    <property type="project" value="UniProtKB-SubCell"/>
</dbReference>
<evidence type="ECO:0000256" key="6">
    <source>
        <dbReference type="ARBA" id="ARBA00022777"/>
    </source>
</evidence>
<dbReference type="SMART" id="SM00220">
    <property type="entry name" value="S_TKc"/>
    <property type="match status" value="1"/>
</dbReference>
<evidence type="ECO:0000259" key="14">
    <source>
        <dbReference type="PROSITE" id="PS51984"/>
    </source>
</evidence>
<dbReference type="Gene3D" id="1.10.510.10">
    <property type="entry name" value="Transferase(Phosphotransferase) domain 1"/>
    <property type="match status" value="1"/>
</dbReference>
<feature type="domain" description="Cryptic POLO box 1 (CPB1)" evidence="14">
    <location>
        <begin position="337"/>
        <end position="428"/>
    </location>
</feature>
<dbReference type="Pfam" id="PF18409">
    <property type="entry name" value="Plk4_PB2"/>
    <property type="match status" value="1"/>
</dbReference>
<evidence type="ECO:0000256" key="7">
    <source>
        <dbReference type="ARBA" id="ARBA00022840"/>
    </source>
</evidence>
<dbReference type="Proteomes" id="UP000816034">
    <property type="component" value="Unassembled WGS sequence"/>
</dbReference>
<feature type="domain" description="Protein kinase" evidence="13">
    <location>
        <begin position="58"/>
        <end position="312"/>
    </location>
</feature>
<dbReference type="PROSITE" id="PS50011">
    <property type="entry name" value="PROTEIN_KINASE_DOM"/>
    <property type="match status" value="1"/>
</dbReference>
<dbReference type="FunFam" id="1.10.510.10:FF:000571">
    <property type="entry name" value="Maternal embryonic leucine zipper kinase"/>
    <property type="match status" value="1"/>
</dbReference>
<dbReference type="GeneID" id="68098729"/>
<evidence type="ECO:0000313" key="15">
    <source>
        <dbReference type="EMBL" id="KAG2381286.1"/>
    </source>
</evidence>
<dbReference type="InterPro" id="IPR033698">
    <property type="entry name" value="POLO_box_Plk4_2"/>
</dbReference>
<evidence type="ECO:0000256" key="4">
    <source>
        <dbReference type="ARBA" id="ARBA00022679"/>
    </source>
</evidence>
<evidence type="ECO:0000256" key="5">
    <source>
        <dbReference type="ARBA" id="ARBA00022741"/>
    </source>
</evidence>
<dbReference type="InterPro" id="IPR017441">
    <property type="entry name" value="Protein_kinase_ATP_BS"/>
</dbReference>
<dbReference type="AlphaFoldDB" id="A0AA88GHX7"/>
<dbReference type="InterPro" id="IPR030616">
    <property type="entry name" value="Aur-like"/>
</dbReference>
<evidence type="ECO:0000313" key="16">
    <source>
        <dbReference type="Proteomes" id="UP000816034"/>
    </source>
</evidence>
<dbReference type="InterPro" id="IPR033699">
    <property type="entry name" value="POLO_box_Plk4_1"/>
</dbReference>
<keyword evidence="16" id="KW-1185">Reference proteome</keyword>
<proteinExistence type="predicted"/>
<feature type="cross-link" description="Glycyl lysine isopeptide (Lys-Gly) (interchain with G-Cter in SUMO2)" evidence="10">
    <location>
        <position position="184"/>
    </location>
</feature>
<dbReference type="InterPro" id="IPR008271">
    <property type="entry name" value="Ser/Thr_kinase_AS"/>
</dbReference>
<keyword evidence="4" id="KW-0808">Transferase</keyword>
<sequence length="613" mass="70483">MPDDIVLKQTNSNITNHPNYKMSSSSDDNNTPSSDSKDPVVMRLDSNKLRLGATRKDYELLNVLGKGSFGVVFLGYSIHGNKPKVAIKKVDKELLLTEYNIERLNSEVMIHMNMKHENIVELFLYFEDYNAYYLVMEWCENGDMYKFLRKNTRFNEAQTKHYFIQIINALIYLQSFGVLHRDLKLSNMLLTNDYKTLKLSDFGLSTKLDSADEEQSTILGTPNFMAFEIVNNKKYGMKADNWSLGCILYSFLVGETPFDEKSRTQTFERIRTLDYDIPDYVSKDAKDLIRLLLHPDPTKRISLIEAKSHPFLRELIPKAISSPSTSLYDEPRNSQLLDHKAKAPFNTLRIKPFVHKKNDVNIEIDESGFVYLTFCNGERRFIVSKDGSTIWYEKKASKRKEFRFIDMPPSVEKYYEYARNVIETIKSKTPKIIYLSSEFKCIQMENDPFPDYETAIFSSGIRMVYQRRKNSLVVRFAKDRSVTIHLSKDLTQYSTEMDLTDNHKIVKVEGSLSVAESEILFNNTVLWESLSIVKTGIEKVERADIEIQPENYPFLINTVSKTSGPISPTLSESTLSGGSNSSSSTLNRCLLSTISYSTNNSDTHYEEENSSNL</sequence>
<dbReference type="PROSITE" id="PS51984">
    <property type="entry name" value="CPB1"/>
    <property type="match status" value="1"/>
</dbReference>
<keyword evidence="2" id="KW-0963">Cytoplasm</keyword>
<dbReference type="Pfam" id="PF00069">
    <property type="entry name" value="Pkinase"/>
    <property type="match status" value="1"/>
</dbReference>
<evidence type="ECO:0008006" key="17">
    <source>
        <dbReference type="Google" id="ProtNLM"/>
    </source>
</evidence>
<dbReference type="PANTHER" id="PTHR24350">
    <property type="entry name" value="SERINE/THREONINE-PROTEIN KINASE IAL-RELATED"/>
    <property type="match status" value="1"/>
</dbReference>
<feature type="compositionally biased region" description="Polar residues" evidence="12">
    <location>
        <begin position="8"/>
        <end position="22"/>
    </location>
</feature>
<evidence type="ECO:0000256" key="12">
    <source>
        <dbReference type="SAM" id="MobiDB-lite"/>
    </source>
</evidence>
<reference evidence="15 16" key="1">
    <citation type="journal article" date="2018" name="BMC Genomics">
        <title>The genome of Naegleria lovaniensis, the basis for a comparative approach to unravel pathogenicity factors of the human pathogenic amoeba N. fowleri.</title>
        <authorList>
            <person name="Liechti N."/>
            <person name="Schurch N."/>
            <person name="Bruggmann R."/>
            <person name="Wittwer M."/>
        </authorList>
    </citation>
    <scope>NUCLEOTIDE SEQUENCE [LARGE SCALE GENOMIC DNA]</scope>
    <source>
        <strain evidence="15 16">ATCC 30569</strain>
    </source>
</reference>
<evidence type="ECO:0000256" key="11">
    <source>
        <dbReference type="PROSITE-ProRule" id="PRU10141"/>
    </source>
</evidence>
<comment type="caution">
    <text evidence="15">The sequence shown here is derived from an EMBL/GenBank/DDBJ whole genome shotgun (WGS) entry which is preliminary data.</text>
</comment>
<gene>
    <name evidence="15" type="ORF">C9374_006275</name>
</gene>
<feature type="active site" description="Proton acceptor" evidence="8">
    <location>
        <position position="182"/>
    </location>
</feature>
<keyword evidence="6" id="KW-0418">Kinase</keyword>
<dbReference type="Gene3D" id="3.30.200.20">
    <property type="entry name" value="Phosphorylase Kinase, domain 1"/>
    <property type="match status" value="1"/>
</dbReference>
<protein>
    <recommendedName>
        <fullName evidence="17">Non-specific serine/threonine protein kinase</fullName>
    </recommendedName>
</protein>
<dbReference type="RefSeq" id="XP_044546966.1">
    <property type="nucleotide sequence ID" value="XM_044696117.1"/>
</dbReference>
<evidence type="ECO:0000256" key="3">
    <source>
        <dbReference type="ARBA" id="ARBA00022527"/>
    </source>
</evidence>
<dbReference type="PROSITE" id="PS00108">
    <property type="entry name" value="PROTEIN_KINASE_ST"/>
    <property type="match status" value="1"/>
</dbReference>
<dbReference type="Gene3D" id="3.30.1120.130">
    <property type="match status" value="1"/>
</dbReference>
<dbReference type="SUPFAM" id="SSF56112">
    <property type="entry name" value="Protein kinase-like (PK-like)"/>
    <property type="match status" value="1"/>
</dbReference>
<feature type="binding site" evidence="9">
    <location>
        <position position="88"/>
    </location>
    <ligand>
        <name>ATP</name>
        <dbReference type="ChEBI" id="CHEBI:30616"/>
    </ligand>
</feature>
<feature type="region of interest" description="Disordered" evidence="12">
    <location>
        <begin position="1"/>
        <end position="40"/>
    </location>
</feature>
<dbReference type="GO" id="GO:0004674">
    <property type="term" value="F:protein serine/threonine kinase activity"/>
    <property type="evidence" value="ECO:0007669"/>
    <property type="project" value="UniProtKB-KW"/>
</dbReference>